<feature type="domain" description="BPTI/Kunitz inhibitor" evidence="3">
    <location>
        <begin position="77"/>
        <end position="127"/>
    </location>
</feature>
<evidence type="ECO:0000256" key="1">
    <source>
        <dbReference type="ARBA" id="ARBA00023157"/>
    </source>
</evidence>
<keyword evidence="6" id="KW-1185">Reference proteome</keyword>
<dbReference type="Gene3D" id="4.10.410.10">
    <property type="entry name" value="Pancreatic trypsin inhibitor Kunitz domain"/>
    <property type="match status" value="1"/>
</dbReference>
<evidence type="ECO:0000259" key="3">
    <source>
        <dbReference type="PROSITE" id="PS50279"/>
    </source>
</evidence>
<dbReference type="PROSITE" id="PS51390">
    <property type="entry name" value="WAP"/>
    <property type="match status" value="1"/>
</dbReference>
<dbReference type="Ensembl" id="ENSJJAT00000022160.1">
    <property type="protein sequence ID" value="ENSJJAP00000015654.1"/>
    <property type="gene ID" value="ENSJJAG00000017754.1"/>
</dbReference>
<reference evidence="5" key="2">
    <citation type="submission" date="2025-09" db="UniProtKB">
        <authorList>
            <consortium name="Ensembl"/>
        </authorList>
    </citation>
    <scope>IDENTIFICATION</scope>
</reference>
<dbReference type="SUPFAM" id="SSF57256">
    <property type="entry name" value="Elafin-like"/>
    <property type="match status" value="1"/>
</dbReference>
<evidence type="ECO:0000313" key="6">
    <source>
        <dbReference type="Proteomes" id="UP000694385"/>
    </source>
</evidence>
<dbReference type="GO" id="GO:0004867">
    <property type="term" value="F:serine-type endopeptidase inhibitor activity"/>
    <property type="evidence" value="ECO:0007669"/>
    <property type="project" value="InterPro"/>
</dbReference>
<dbReference type="AlphaFoldDB" id="A0A8C5KXL6"/>
<protein>
    <submittedName>
        <fullName evidence="5">Uncharacterized protein</fullName>
    </submittedName>
</protein>
<dbReference type="InterPro" id="IPR036645">
    <property type="entry name" value="Elafin-like_sf"/>
</dbReference>
<dbReference type="OMA" id="TRIPCRY"/>
<dbReference type="SMART" id="SM00131">
    <property type="entry name" value="KU"/>
    <property type="match status" value="1"/>
</dbReference>
<evidence type="ECO:0000259" key="4">
    <source>
        <dbReference type="PROSITE" id="PS51390"/>
    </source>
</evidence>
<dbReference type="InterPro" id="IPR020901">
    <property type="entry name" value="Prtase_inh_Kunz-CS"/>
</dbReference>
<dbReference type="PANTHER" id="PTHR46751">
    <property type="entry name" value="EPPIN"/>
    <property type="match status" value="1"/>
</dbReference>
<evidence type="ECO:0000313" key="5">
    <source>
        <dbReference type="Ensembl" id="ENSJJAP00000015654.1"/>
    </source>
</evidence>
<feature type="domain" description="WAP" evidence="4">
    <location>
        <begin position="26"/>
        <end position="73"/>
    </location>
</feature>
<reference evidence="5" key="1">
    <citation type="submission" date="2025-08" db="UniProtKB">
        <authorList>
            <consortium name="Ensembl"/>
        </authorList>
    </citation>
    <scope>IDENTIFICATION</scope>
</reference>
<feature type="chain" id="PRO_5034847210" evidence="2">
    <location>
        <begin position="22"/>
        <end position="137"/>
    </location>
</feature>
<dbReference type="CDD" id="cd00109">
    <property type="entry name" value="Kunitz-type"/>
    <property type="match status" value="1"/>
</dbReference>
<dbReference type="Pfam" id="PF00095">
    <property type="entry name" value="WAP"/>
    <property type="match status" value="1"/>
</dbReference>
<dbReference type="GO" id="GO:0005615">
    <property type="term" value="C:extracellular space"/>
    <property type="evidence" value="ECO:0007669"/>
    <property type="project" value="TreeGrafter"/>
</dbReference>
<organism evidence="5 6">
    <name type="scientific">Jaculus jaculus</name>
    <name type="common">Lesser Egyptian jerboa</name>
    <dbReference type="NCBI Taxonomy" id="51337"/>
    <lineage>
        <taxon>Eukaryota</taxon>
        <taxon>Metazoa</taxon>
        <taxon>Chordata</taxon>
        <taxon>Craniata</taxon>
        <taxon>Vertebrata</taxon>
        <taxon>Euteleostomi</taxon>
        <taxon>Mammalia</taxon>
        <taxon>Eutheria</taxon>
        <taxon>Euarchontoglires</taxon>
        <taxon>Glires</taxon>
        <taxon>Rodentia</taxon>
        <taxon>Myomorpha</taxon>
        <taxon>Dipodoidea</taxon>
        <taxon>Dipodidae</taxon>
        <taxon>Dipodinae</taxon>
        <taxon>Jaculus</taxon>
    </lineage>
</organism>
<accession>A0A8C5KXL6</accession>
<feature type="signal peptide" evidence="2">
    <location>
        <begin position="1"/>
        <end position="21"/>
    </location>
</feature>
<name>A0A8C5KXL6_JACJA</name>
<dbReference type="PRINTS" id="PR00759">
    <property type="entry name" value="BASICPTASE"/>
</dbReference>
<dbReference type="GeneTree" id="ENSGT00940000156753"/>
<dbReference type="Gene3D" id="4.10.75.10">
    <property type="entry name" value="Elafin-like"/>
    <property type="match status" value="1"/>
</dbReference>
<dbReference type="Pfam" id="PF00014">
    <property type="entry name" value="Kunitz_BPTI"/>
    <property type="match status" value="1"/>
</dbReference>
<evidence type="ECO:0000256" key="2">
    <source>
        <dbReference type="SAM" id="SignalP"/>
    </source>
</evidence>
<dbReference type="InterPro" id="IPR002223">
    <property type="entry name" value="Kunitz_BPTI"/>
</dbReference>
<dbReference type="InterPro" id="IPR036880">
    <property type="entry name" value="Kunitz_BPTI_sf"/>
</dbReference>
<dbReference type="InterPro" id="IPR008197">
    <property type="entry name" value="WAP_dom"/>
</dbReference>
<dbReference type="PROSITE" id="PS50279">
    <property type="entry name" value="BPTI_KUNITZ_2"/>
    <property type="match status" value="1"/>
</dbReference>
<sequence length="137" mass="15913">MEHSGLLLFLMPFILMWDLQEHELAEGSFLSRCPRKKVTCEYEEIDQCKRHRDCPDKMKCCDFSCGMKCLDVKADSCKLPLEIGPSRAKIPRWTYTPKINKCEPFSYGGCMGNANNFQNEEVCLKVCEEKKKRTRFG</sequence>
<keyword evidence="2" id="KW-0732">Signal</keyword>
<dbReference type="PANTHER" id="PTHR46751:SF1">
    <property type="entry name" value="WAP FOUR-DISULFIDE CORE DOMAIN PROTEIN 6A"/>
    <property type="match status" value="1"/>
</dbReference>
<dbReference type="PROSITE" id="PS00280">
    <property type="entry name" value="BPTI_KUNITZ_1"/>
    <property type="match status" value="1"/>
</dbReference>
<dbReference type="InterPro" id="IPR051388">
    <property type="entry name" value="Serpin_venom_toxin"/>
</dbReference>
<dbReference type="Proteomes" id="UP000694385">
    <property type="component" value="Unassembled WGS sequence"/>
</dbReference>
<proteinExistence type="predicted"/>
<dbReference type="SUPFAM" id="SSF57362">
    <property type="entry name" value="BPTI-like"/>
    <property type="match status" value="1"/>
</dbReference>
<keyword evidence="1" id="KW-1015">Disulfide bond</keyword>